<organism evidence="4 5">
    <name type="scientific">Salvelinus namaycush</name>
    <name type="common">Lake trout</name>
    <name type="synonym">Salmo namaycush</name>
    <dbReference type="NCBI Taxonomy" id="8040"/>
    <lineage>
        <taxon>Eukaryota</taxon>
        <taxon>Metazoa</taxon>
        <taxon>Chordata</taxon>
        <taxon>Craniata</taxon>
        <taxon>Vertebrata</taxon>
        <taxon>Euteleostomi</taxon>
        <taxon>Actinopterygii</taxon>
        <taxon>Neopterygii</taxon>
        <taxon>Teleostei</taxon>
        <taxon>Protacanthopterygii</taxon>
        <taxon>Salmoniformes</taxon>
        <taxon>Salmonidae</taxon>
        <taxon>Salmoninae</taxon>
        <taxon>Salvelinus</taxon>
    </lineage>
</organism>
<feature type="compositionally biased region" description="Pro residues" evidence="2">
    <location>
        <begin position="24"/>
        <end position="46"/>
    </location>
</feature>
<feature type="compositionally biased region" description="Polar residues" evidence="2">
    <location>
        <begin position="438"/>
        <end position="450"/>
    </location>
</feature>
<reference evidence="5" key="1">
    <citation type="submission" date="2025-08" db="UniProtKB">
        <authorList>
            <consortium name="RefSeq"/>
        </authorList>
    </citation>
    <scope>IDENTIFICATION</scope>
    <source>
        <tissue evidence="5">White muscle</tissue>
    </source>
</reference>
<feature type="compositionally biased region" description="Basic and acidic residues" evidence="2">
    <location>
        <begin position="719"/>
        <end position="756"/>
    </location>
</feature>
<dbReference type="RefSeq" id="XP_038816434.1">
    <property type="nucleotide sequence ID" value="XM_038960506.1"/>
</dbReference>
<dbReference type="KEGG" id="snh:120017622"/>
<feature type="domain" description="C2H2-type" evidence="3">
    <location>
        <begin position="664"/>
        <end position="691"/>
    </location>
</feature>
<evidence type="ECO:0000313" key="5">
    <source>
        <dbReference type="RefSeq" id="XP_038816434.1"/>
    </source>
</evidence>
<dbReference type="PROSITE" id="PS50157">
    <property type="entry name" value="ZINC_FINGER_C2H2_2"/>
    <property type="match status" value="1"/>
</dbReference>
<feature type="compositionally biased region" description="Basic and acidic residues" evidence="2">
    <location>
        <begin position="164"/>
        <end position="173"/>
    </location>
</feature>
<feature type="compositionally biased region" description="Low complexity" evidence="2">
    <location>
        <begin position="290"/>
        <end position="301"/>
    </location>
</feature>
<gene>
    <name evidence="5" type="primary">si:ch211-195b21.5</name>
</gene>
<feature type="region of interest" description="Disordered" evidence="2">
    <location>
        <begin position="600"/>
        <end position="638"/>
    </location>
</feature>
<feature type="region of interest" description="Disordered" evidence="2">
    <location>
        <begin position="683"/>
        <end position="862"/>
    </location>
</feature>
<feature type="region of interest" description="Disordered" evidence="2">
    <location>
        <begin position="158"/>
        <end position="301"/>
    </location>
</feature>
<accession>A0A8U0TIC0</accession>
<dbReference type="GO" id="GO:0005654">
    <property type="term" value="C:nucleoplasm"/>
    <property type="evidence" value="ECO:0007669"/>
    <property type="project" value="TreeGrafter"/>
</dbReference>
<evidence type="ECO:0000313" key="4">
    <source>
        <dbReference type="Proteomes" id="UP000808372"/>
    </source>
</evidence>
<evidence type="ECO:0000256" key="1">
    <source>
        <dbReference type="PROSITE-ProRule" id="PRU00042"/>
    </source>
</evidence>
<keyword evidence="1" id="KW-0862">Zinc</keyword>
<feature type="compositionally biased region" description="Basic and acidic residues" evidence="2">
    <location>
        <begin position="696"/>
        <end position="706"/>
    </location>
</feature>
<dbReference type="GO" id="GO:0008270">
    <property type="term" value="F:zinc ion binding"/>
    <property type="evidence" value="ECO:0007669"/>
    <property type="project" value="UniProtKB-KW"/>
</dbReference>
<dbReference type="AlphaFoldDB" id="A0A8U0TIC0"/>
<sequence length="862" mass="97010">MFRGFHHPGELPRGPAPLGHPSHVQPPGPSYGGPFGPPPHVPLPGHLPPGSCHPFLPPGSGSEYLHRPMREHYINTPHCSSYSIDRSTVISLGSQQILPPDTQHLQMPQWLANPLESCQRDKSENLTAGEEFLRCLAANKPVPDFLKGVNLLDAGKAFKAPGVPEDRGYERQRLRSKSRSPAKESRGRSKSRAKSQVRSKSRARSKSCPRSRSRTRGKSRARSKSRPRSRSRSRGKSQVRSKSKARSRSRSRGKSRARSKSRSRSRSRSYGKSRGRVDHHSDHRDKRSPIRSCSSRISNHSSAHNDLLEGLKRVMNSKQLEDSMPSIKNAILTIQANNFSRDIQTSRAIQSNCLPCEPVLASRQEFLQASDGPKPVSRQEETDSNLLPHERVGCDFSWLQGTREVSPVQKPEEVEDEENFLYGNEENQSKQRPATMPFAQSTSITQQSDAEISPADPPYYQSQPLFGNHGEVQEFKMPPQPVQSSVRPEQRVQPVPAPDVKPAPTVKECEEFKTMLKNIGLNLGTSEISKMMVKLQQQKEGKMPEQKREEKVPSPAPVLPLPLVIGASQEPRLASPALGAAPIRQALESLQFIIKATREKRANSDPHDGNHSQRNSVKQKSKDDEESQRRSRHDQMKRKETLVKELEELLKQDGSTFLIPVIGFYCQRCEEFFGDLTTAESHAATHRRNEPSTQQHGDRRPGEDRRHPSHYIGHPLGPEWRDQRDPRDQRYRKLDEGPKGYRNDREKIYVKEERPGSPRIKMTMVRGHTPPGLQKARGREEGRVDKGSCAASSGPASGKYGRIKLEEVETKGKPNVEVCDKKDKDKGESSSNSDDEKCKSPKGNKKKKKKEKKKKKKKKEKG</sequence>
<dbReference type="Proteomes" id="UP000808372">
    <property type="component" value="Chromosome 22"/>
</dbReference>
<feature type="region of interest" description="Disordered" evidence="2">
    <location>
        <begin position="534"/>
        <end position="556"/>
    </location>
</feature>
<feature type="compositionally biased region" description="Low complexity" evidence="2">
    <location>
        <begin position="787"/>
        <end position="798"/>
    </location>
</feature>
<name>A0A8U0TIC0_SALNM</name>
<feature type="compositionally biased region" description="Basic residues" evidence="2">
    <location>
        <begin position="188"/>
        <end position="274"/>
    </location>
</feature>
<dbReference type="InterPro" id="IPR055309">
    <property type="entry name" value="Znf318-like"/>
</dbReference>
<feature type="compositionally biased region" description="Basic and acidic residues" evidence="2">
    <location>
        <begin position="275"/>
        <end position="288"/>
    </location>
</feature>
<feature type="region of interest" description="Disordered" evidence="2">
    <location>
        <begin position="471"/>
        <end position="503"/>
    </location>
</feature>
<protein>
    <submittedName>
        <fullName evidence="5">Serine/arginine repetitive matrix protein 2</fullName>
    </submittedName>
</protein>
<feature type="compositionally biased region" description="Basic and acidic residues" evidence="2">
    <location>
        <begin position="777"/>
        <end position="786"/>
    </location>
</feature>
<proteinExistence type="predicted"/>
<feature type="compositionally biased region" description="Basic residues" evidence="2">
    <location>
        <begin position="840"/>
        <end position="862"/>
    </location>
</feature>
<keyword evidence="1" id="KW-0479">Metal-binding</keyword>
<dbReference type="PROSITE" id="PS00028">
    <property type="entry name" value="ZINC_FINGER_C2H2_1"/>
    <property type="match status" value="1"/>
</dbReference>
<dbReference type="GeneID" id="120017622"/>
<dbReference type="GO" id="GO:0045893">
    <property type="term" value="P:positive regulation of DNA-templated transcription"/>
    <property type="evidence" value="ECO:0007669"/>
    <property type="project" value="TreeGrafter"/>
</dbReference>
<evidence type="ECO:0000259" key="3">
    <source>
        <dbReference type="PROSITE" id="PS50157"/>
    </source>
</evidence>
<evidence type="ECO:0000256" key="2">
    <source>
        <dbReference type="SAM" id="MobiDB-lite"/>
    </source>
</evidence>
<feature type="compositionally biased region" description="Basic and acidic residues" evidence="2">
    <location>
        <begin position="537"/>
        <end position="552"/>
    </location>
</feature>
<feature type="compositionally biased region" description="Basic and acidic residues" evidence="2">
    <location>
        <begin position="600"/>
        <end position="611"/>
    </location>
</feature>
<keyword evidence="1" id="KW-0863">Zinc-finger</keyword>
<dbReference type="PANTHER" id="PTHR15577">
    <property type="entry name" value="ZINC FINGER CONTAINING PROTEIN"/>
    <property type="match status" value="1"/>
</dbReference>
<dbReference type="GO" id="GO:0045892">
    <property type="term" value="P:negative regulation of DNA-templated transcription"/>
    <property type="evidence" value="ECO:0007669"/>
    <property type="project" value="TreeGrafter"/>
</dbReference>
<keyword evidence="4" id="KW-1185">Reference proteome</keyword>
<feature type="region of interest" description="Disordered" evidence="2">
    <location>
        <begin position="1"/>
        <end position="46"/>
    </location>
</feature>
<feature type="compositionally biased region" description="Basic and acidic residues" evidence="2">
    <location>
        <begin position="803"/>
        <end position="839"/>
    </location>
</feature>
<feature type="compositionally biased region" description="Basic and acidic residues" evidence="2">
    <location>
        <begin position="620"/>
        <end position="638"/>
    </location>
</feature>
<dbReference type="InterPro" id="IPR013087">
    <property type="entry name" value="Znf_C2H2_type"/>
</dbReference>
<dbReference type="PANTHER" id="PTHR15577:SF2">
    <property type="entry name" value="ZINC FINGER PROTEIN 318"/>
    <property type="match status" value="1"/>
</dbReference>
<feature type="region of interest" description="Disordered" evidence="2">
    <location>
        <begin position="425"/>
        <end position="458"/>
    </location>
</feature>